<reference evidence="2" key="2">
    <citation type="submission" date="2025-09" db="UniProtKB">
        <authorList>
            <consortium name="Ensembl"/>
        </authorList>
    </citation>
    <scope>IDENTIFICATION</scope>
</reference>
<dbReference type="Pfam" id="PF01370">
    <property type="entry name" value="Epimerase"/>
    <property type="match status" value="1"/>
</dbReference>
<dbReference type="Gene3D" id="3.40.50.720">
    <property type="entry name" value="NAD(P)-binding Rossmann-like Domain"/>
    <property type="match status" value="1"/>
</dbReference>
<feature type="domain" description="NAD-dependent epimerase/dehydratase" evidence="1">
    <location>
        <begin position="3"/>
        <end position="30"/>
    </location>
</feature>
<evidence type="ECO:0000259" key="1">
    <source>
        <dbReference type="Pfam" id="PF01370"/>
    </source>
</evidence>
<protein>
    <recommendedName>
        <fullName evidence="1">NAD-dependent epimerase/dehydratase domain-containing protein</fullName>
    </recommendedName>
</protein>
<dbReference type="Ensembl" id="ENSACUT00000017612.1">
    <property type="protein sequence ID" value="ENSACUP00000016513.1"/>
    <property type="gene ID" value="ENSACUG00000011067.1"/>
</dbReference>
<dbReference type="InterPro" id="IPR036291">
    <property type="entry name" value="NAD(P)-bd_dom_sf"/>
</dbReference>
<keyword evidence="3" id="KW-1185">Reference proteome</keyword>
<sequence length="55" mass="6119">KRGGTGFVGRALTQLLRSRGHEVTHVSRQGGEGRISWYTYSRFPSLLGSWVLRGS</sequence>
<dbReference type="Proteomes" id="UP000472269">
    <property type="component" value="Unplaced"/>
</dbReference>
<evidence type="ECO:0000313" key="2">
    <source>
        <dbReference type="Ensembl" id="ENSACUP00000016513.1"/>
    </source>
</evidence>
<proteinExistence type="predicted"/>
<dbReference type="SUPFAM" id="SSF51735">
    <property type="entry name" value="NAD(P)-binding Rossmann-fold domains"/>
    <property type="match status" value="1"/>
</dbReference>
<name>A0A663MYP0_ATHCN</name>
<organism evidence="2 3">
    <name type="scientific">Athene cunicularia</name>
    <name type="common">Burrowing owl</name>
    <name type="synonym">Speotyto cunicularia</name>
    <dbReference type="NCBI Taxonomy" id="194338"/>
    <lineage>
        <taxon>Eukaryota</taxon>
        <taxon>Metazoa</taxon>
        <taxon>Chordata</taxon>
        <taxon>Craniata</taxon>
        <taxon>Vertebrata</taxon>
        <taxon>Euteleostomi</taxon>
        <taxon>Archelosauria</taxon>
        <taxon>Archosauria</taxon>
        <taxon>Dinosauria</taxon>
        <taxon>Saurischia</taxon>
        <taxon>Theropoda</taxon>
        <taxon>Coelurosauria</taxon>
        <taxon>Aves</taxon>
        <taxon>Neognathae</taxon>
        <taxon>Neoaves</taxon>
        <taxon>Telluraves</taxon>
        <taxon>Strigiformes</taxon>
        <taxon>Strigidae</taxon>
        <taxon>Athene</taxon>
    </lineage>
</organism>
<evidence type="ECO:0000313" key="3">
    <source>
        <dbReference type="Proteomes" id="UP000472269"/>
    </source>
</evidence>
<accession>A0A663MYP0</accession>
<dbReference type="AlphaFoldDB" id="A0A663MYP0"/>
<dbReference type="InterPro" id="IPR001509">
    <property type="entry name" value="Epimerase_deHydtase"/>
</dbReference>
<reference evidence="2" key="1">
    <citation type="submission" date="2025-08" db="UniProtKB">
        <authorList>
            <consortium name="Ensembl"/>
        </authorList>
    </citation>
    <scope>IDENTIFICATION</scope>
</reference>